<evidence type="ECO:0000256" key="1">
    <source>
        <dbReference type="SAM" id="MobiDB-lite"/>
    </source>
</evidence>
<organism evidence="2 3">
    <name type="scientific">Rhynchophorus ferrugineus</name>
    <name type="common">Red palm weevil</name>
    <name type="synonym">Curculio ferrugineus</name>
    <dbReference type="NCBI Taxonomy" id="354439"/>
    <lineage>
        <taxon>Eukaryota</taxon>
        <taxon>Metazoa</taxon>
        <taxon>Ecdysozoa</taxon>
        <taxon>Arthropoda</taxon>
        <taxon>Hexapoda</taxon>
        <taxon>Insecta</taxon>
        <taxon>Pterygota</taxon>
        <taxon>Neoptera</taxon>
        <taxon>Endopterygota</taxon>
        <taxon>Coleoptera</taxon>
        <taxon>Polyphaga</taxon>
        <taxon>Cucujiformia</taxon>
        <taxon>Curculionidae</taxon>
        <taxon>Dryophthorinae</taxon>
        <taxon>Rhynchophorus</taxon>
    </lineage>
</organism>
<gene>
    <name evidence="2" type="ORF">GWI33_022255</name>
</gene>
<name>A0A834INB9_RHYFE</name>
<dbReference type="Proteomes" id="UP000625711">
    <property type="component" value="Unassembled WGS sequence"/>
</dbReference>
<dbReference type="AlphaFoldDB" id="A0A834INB9"/>
<comment type="caution">
    <text evidence="2">The sequence shown here is derived from an EMBL/GenBank/DDBJ whole genome shotgun (WGS) entry which is preliminary data.</text>
</comment>
<evidence type="ECO:0000313" key="2">
    <source>
        <dbReference type="EMBL" id="KAF7284259.1"/>
    </source>
</evidence>
<reference evidence="2" key="1">
    <citation type="submission" date="2020-08" db="EMBL/GenBank/DDBJ databases">
        <title>Genome sequencing and assembly of the red palm weevil Rhynchophorus ferrugineus.</title>
        <authorList>
            <person name="Dias G.B."/>
            <person name="Bergman C.M."/>
            <person name="Manee M."/>
        </authorList>
    </citation>
    <scope>NUCLEOTIDE SEQUENCE</scope>
    <source>
        <strain evidence="2">AA-2017</strain>
        <tissue evidence="2">Whole larva</tissue>
    </source>
</reference>
<feature type="compositionally biased region" description="Polar residues" evidence="1">
    <location>
        <begin position="261"/>
        <end position="285"/>
    </location>
</feature>
<accession>A0A834INB9</accession>
<feature type="compositionally biased region" description="Basic residues" evidence="1">
    <location>
        <begin position="240"/>
        <end position="254"/>
    </location>
</feature>
<sequence length="752" mass="85160">MKTEDEYPYFVKNLQKFINEHFLKPKIKRSESWKTPNQVDQVLEEEYETLLHEIDYLTGPKCNNKLCTCKPLKISKQTNVENNDISKNGKKVQTISHVNEKGIVAVPNTTATLNQISEELLPPKKSVVNAEIQTEDYLHNINCTCGKCPLINTTISTKTSKKEKDIEPEIDTYPSCLGISISELEKICVPRETELSDELCDNNKISICTSTKEDCSCDIFDVSQTPGHGLIFTNSDTGKKIKGNKKRSKSKKKEKGGLSSTESARTSEQEYLSSLNNGKSNEFNMSESESSSKSGKKKKKKKKTDSKSDSSIKPRKKKLKSNKQPTGCFVRIRKRKTDEESQKYVGNQRSIQTLPIKTQDQKEQAYHCCDYGTKAVKLSTNSEVAIQVSTSSLRANIPKNIKPGKYVFVPDNKFEDTQKKYDCSNECGINEDPRNVIHCNKCGRKKADCATGCRNTIVFPMTGSNKTLSTGEAESLRMVIKVEFKQIFVNLCLLHHSNMQSKDTNRQLDSILSELTYQKNELRRLNEAYHLMKENIHEIKISEYCPGLQKLKSFNKKPCGCVARECRTLNKPNRPISEQNYNGAQGKRFGPPNTSVVINLCEFCDSGEGGDAICKATCLSSESCEEKRRKFLLNKSKKIDVIPSTSKSNGIVKKTSGIRESKSVSTIYQKKNEMSNKETEDSSVENIPKTKNTETSHSSKILLWLKRSWISIKHKSNECKTKMQERKKKEQKESKCKTKNIITGLWKMARKN</sequence>
<keyword evidence="3" id="KW-1185">Reference proteome</keyword>
<proteinExistence type="predicted"/>
<evidence type="ECO:0000313" key="3">
    <source>
        <dbReference type="Proteomes" id="UP000625711"/>
    </source>
</evidence>
<feature type="compositionally biased region" description="Basic and acidic residues" evidence="1">
    <location>
        <begin position="671"/>
        <end position="680"/>
    </location>
</feature>
<dbReference type="OrthoDB" id="6746341at2759"/>
<feature type="region of interest" description="Disordered" evidence="1">
    <location>
        <begin position="671"/>
        <end position="693"/>
    </location>
</feature>
<dbReference type="EMBL" id="JAACXV010000079">
    <property type="protein sequence ID" value="KAF7284259.1"/>
    <property type="molecule type" value="Genomic_DNA"/>
</dbReference>
<feature type="region of interest" description="Disordered" evidence="1">
    <location>
        <begin position="231"/>
        <end position="328"/>
    </location>
</feature>
<feature type="compositionally biased region" description="Basic residues" evidence="1">
    <location>
        <begin position="294"/>
        <end position="304"/>
    </location>
</feature>
<protein>
    <submittedName>
        <fullName evidence="2">Uncharacterized protein</fullName>
    </submittedName>
</protein>